<evidence type="ECO:0000313" key="2">
    <source>
        <dbReference type="EMBL" id="EPT00586.1"/>
    </source>
</evidence>
<sequence length="290" mass="32386">FLTGASQDRGGAFVPDLQYPTPPQTPAVNSPILSPHPSLPPLLTASSPDIPHVESIDEDAKSETIHSESSDSEMSGGSSEASWDSATWNGGHYGRYARFALESPSNSSDTDMDAFEFDSDYDYNEPQVCKYPNMEHVLDRLTHALDNANAPLDPYDIDCIRSESVRSFRAVRGRANRSGMERASDYVHRGPGSISYAVRQRADYDEHNHPFRGNPILHPIERIQLAELREYFRRHPTSDPQRKYENDTDAILIIIDTLLEYHPAGSYNLALHSRRIRGLLGPIAGFPPSH</sequence>
<feature type="compositionally biased region" description="Low complexity" evidence="1">
    <location>
        <begin position="30"/>
        <end position="48"/>
    </location>
</feature>
<organism evidence="2 3">
    <name type="scientific">Fomitopsis schrenkii</name>
    <name type="common">Brown rot fungus</name>
    <dbReference type="NCBI Taxonomy" id="2126942"/>
    <lineage>
        <taxon>Eukaryota</taxon>
        <taxon>Fungi</taxon>
        <taxon>Dikarya</taxon>
        <taxon>Basidiomycota</taxon>
        <taxon>Agaricomycotina</taxon>
        <taxon>Agaricomycetes</taxon>
        <taxon>Polyporales</taxon>
        <taxon>Fomitopsis</taxon>
    </lineage>
</organism>
<feature type="non-terminal residue" evidence="2">
    <location>
        <position position="1"/>
    </location>
</feature>
<dbReference type="HOGENOM" id="CLU_961549_0_0_1"/>
<evidence type="ECO:0000256" key="1">
    <source>
        <dbReference type="SAM" id="MobiDB-lite"/>
    </source>
</evidence>
<evidence type="ECO:0000313" key="3">
    <source>
        <dbReference type="Proteomes" id="UP000015241"/>
    </source>
</evidence>
<keyword evidence="3" id="KW-1185">Reference proteome</keyword>
<gene>
    <name evidence="2" type="ORF">FOMPIDRAFT_1049622</name>
</gene>
<accession>S8FGP2</accession>
<dbReference type="InParanoid" id="S8FGP2"/>
<reference evidence="2 3" key="1">
    <citation type="journal article" date="2012" name="Science">
        <title>The Paleozoic origin of enzymatic lignin decomposition reconstructed from 31 fungal genomes.</title>
        <authorList>
            <person name="Floudas D."/>
            <person name="Binder M."/>
            <person name="Riley R."/>
            <person name="Barry K."/>
            <person name="Blanchette R.A."/>
            <person name="Henrissat B."/>
            <person name="Martinez A.T."/>
            <person name="Otillar R."/>
            <person name="Spatafora J.W."/>
            <person name="Yadav J.S."/>
            <person name="Aerts A."/>
            <person name="Benoit I."/>
            <person name="Boyd A."/>
            <person name="Carlson A."/>
            <person name="Copeland A."/>
            <person name="Coutinho P.M."/>
            <person name="de Vries R.P."/>
            <person name="Ferreira P."/>
            <person name="Findley K."/>
            <person name="Foster B."/>
            <person name="Gaskell J."/>
            <person name="Glotzer D."/>
            <person name="Gorecki P."/>
            <person name="Heitman J."/>
            <person name="Hesse C."/>
            <person name="Hori C."/>
            <person name="Igarashi K."/>
            <person name="Jurgens J.A."/>
            <person name="Kallen N."/>
            <person name="Kersten P."/>
            <person name="Kohler A."/>
            <person name="Kuees U."/>
            <person name="Kumar T.K.A."/>
            <person name="Kuo A."/>
            <person name="LaButti K."/>
            <person name="Larrondo L.F."/>
            <person name="Lindquist E."/>
            <person name="Ling A."/>
            <person name="Lombard V."/>
            <person name="Lucas S."/>
            <person name="Lundell T."/>
            <person name="Martin R."/>
            <person name="McLaughlin D.J."/>
            <person name="Morgenstern I."/>
            <person name="Morin E."/>
            <person name="Murat C."/>
            <person name="Nagy L.G."/>
            <person name="Nolan M."/>
            <person name="Ohm R.A."/>
            <person name="Patyshakuliyeva A."/>
            <person name="Rokas A."/>
            <person name="Ruiz-Duenas F.J."/>
            <person name="Sabat G."/>
            <person name="Salamov A."/>
            <person name="Samejima M."/>
            <person name="Schmutz J."/>
            <person name="Slot J.C."/>
            <person name="St John F."/>
            <person name="Stenlid J."/>
            <person name="Sun H."/>
            <person name="Sun S."/>
            <person name="Syed K."/>
            <person name="Tsang A."/>
            <person name="Wiebenga A."/>
            <person name="Young D."/>
            <person name="Pisabarro A."/>
            <person name="Eastwood D.C."/>
            <person name="Martin F."/>
            <person name="Cullen D."/>
            <person name="Grigoriev I.V."/>
            <person name="Hibbett D.S."/>
        </authorList>
    </citation>
    <scope>NUCLEOTIDE SEQUENCE</scope>
    <source>
        <strain evidence="3">FP-58527</strain>
    </source>
</reference>
<name>S8FGP2_FOMSC</name>
<feature type="compositionally biased region" description="Low complexity" evidence="1">
    <location>
        <begin position="72"/>
        <end position="82"/>
    </location>
</feature>
<dbReference type="Proteomes" id="UP000015241">
    <property type="component" value="Unassembled WGS sequence"/>
</dbReference>
<dbReference type="AlphaFoldDB" id="S8FGP2"/>
<proteinExistence type="predicted"/>
<feature type="region of interest" description="Disordered" evidence="1">
    <location>
        <begin position="1"/>
        <end position="83"/>
    </location>
</feature>
<protein>
    <submittedName>
        <fullName evidence="2">Uncharacterized protein</fullName>
    </submittedName>
</protein>
<feature type="compositionally biased region" description="Basic and acidic residues" evidence="1">
    <location>
        <begin position="51"/>
        <end position="69"/>
    </location>
</feature>
<dbReference type="EMBL" id="KE504148">
    <property type="protein sequence ID" value="EPT00586.1"/>
    <property type="molecule type" value="Genomic_DNA"/>
</dbReference>